<organism evidence="1 2">
    <name type="scientific">Entomophthora muscae</name>
    <dbReference type="NCBI Taxonomy" id="34485"/>
    <lineage>
        <taxon>Eukaryota</taxon>
        <taxon>Fungi</taxon>
        <taxon>Fungi incertae sedis</taxon>
        <taxon>Zoopagomycota</taxon>
        <taxon>Entomophthoromycotina</taxon>
        <taxon>Entomophthoromycetes</taxon>
        <taxon>Entomophthorales</taxon>
        <taxon>Entomophthoraceae</taxon>
        <taxon>Entomophthora</taxon>
    </lineage>
</organism>
<reference evidence="1" key="1">
    <citation type="submission" date="2022-04" db="EMBL/GenBank/DDBJ databases">
        <title>Genome of the entomopathogenic fungus Entomophthora muscae.</title>
        <authorList>
            <person name="Elya C."/>
            <person name="Lovett B.R."/>
            <person name="Lee E."/>
            <person name="Macias A.M."/>
            <person name="Hajek A.E."/>
            <person name="De Bivort B.L."/>
            <person name="Kasson M.T."/>
            <person name="De Fine Licht H.H."/>
            <person name="Stajich J.E."/>
        </authorList>
    </citation>
    <scope>NUCLEOTIDE SEQUENCE</scope>
    <source>
        <strain evidence="1">Berkeley</strain>
    </source>
</reference>
<sequence length="118" mass="12823">MEAPPTPKPDHLHLRSNSSHSQPICRHHLHYLGWVSQHYGSSCRTLGLSRPISILSPQVSTPSMVGSTLLPTEQVGIQGQQTSPLGCDDAKKVQSPKKESFYDTSDTGGPILREPANV</sequence>
<comment type="caution">
    <text evidence="1">The sequence shown here is derived from an EMBL/GenBank/DDBJ whole genome shotgun (WGS) entry which is preliminary data.</text>
</comment>
<keyword evidence="2" id="KW-1185">Reference proteome</keyword>
<gene>
    <name evidence="1" type="ORF">DSO57_1026458</name>
</gene>
<dbReference type="Proteomes" id="UP001165960">
    <property type="component" value="Unassembled WGS sequence"/>
</dbReference>
<evidence type="ECO:0000313" key="1">
    <source>
        <dbReference type="EMBL" id="KAJ9068660.1"/>
    </source>
</evidence>
<accession>A0ACC2T248</accession>
<evidence type="ECO:0000313" key="2">
    <source>
        <dbReference type="Proteomes" id="UP001165960"/>
    </source>
</evidence>
<name>A0ACC2T248_9FUNG</name>
<dbReference type="EMBL" id="QTSX02003705">
    <property type="protein sequence ID" value="KAJ9068660.1"/>
    <property type="molecule type" value="Genomic_DNA"/>
</dbReference>
<protein>
    <submittedName>
        <fullName evidence="1">Uncharacterized protein</fullName>
    </submittedName>
</protein>
<proteinExistence type="predicted"/>